<dbReference type="PANTHER" id="PTHR30419">
    <property type="entry name" value="HTH-TYPE TRANSCRIPTIONAL REGULATOR YBHD"/>
    <property type="match status" value="1"/>
</dbReference>
<dbReference type="GO" id="GO:0005829">
    <property type="term" value="C:cytosol"/>
    <property type="evidence" value="ECO:0007669"/>
    <property type="project" value="TreeGrafter"/>
</dbReference>
<keyword evidence="3" id="KW-0238">DNA-binding</keyword>
<dbReference type="Gene3D" id="3.40.190.10">
    <property type="entry name" value="Periplasmic binding protein-like II"/>
    <property type="match status" value="2"/>
</dbReference>
<dbReference type="InterPro" id="IPR000847">
    <property type="entry name" value="LysR_HTH_N"/>
</dbReference>
<accession>A0A0F9WBV2</accession>
<proteinExistence type="inferred from homology"/>
<protein>
    <recommendedName>
        <fullName evidence="5">HTH lysR-type domain-containing protein</fullName>
    </recommendedName>
</protein>
<sequence>MDTRQLETLLAISQRGGFAAAAQTVNLTASAVSQQIAALEAEIGTQLFDRTRRPPALTTKGAEMVRAAQSILQIVSDTKASVAGEQMRGTVALGSLRTGANSLVPQALATMSASFPHLNFRLRVGVSEELMSEVVSGQLDAAVVADHVAVPSSLRWTPVLTEPLIVLTPPGTGTVSIDDLIRDMPYIRYRTQVPLARQIDTEIARLGAAPRQIVSVNTMPAVVGCVRAGLGFAIIPQIALHDAESASLDWFPFGAPPIHRRLGLVQRVASRRAEVLAALVAALIQQGLSGDVHD</sequence>
<evidence type="ECO:0000259" key="5">
    <source>
        <dbReference type="PROSITE" id="PS50931"/>
    </source>
</evidence>
<keyword evidence="2" id="KW-0805">Transcription regulation</keyword>
<dbReference type="SUPFAM" id="SSF53850">
    <property type="entry name" value="Periplasmic binding protein-like II"/>
    <property type="match status" value="1"/>
</dbReference>
<dbReference type="EMBL" id="LAZR01000188">
    <property type="protein sequence ID" value="KKN83261.1"/>
    <property type="molecule type" value="Genomic_DNA"/>
</dbReference>
<dbReference type="Pfam" id="PF00126">
    <property type="entry name" value="HTH_1"/>
    <property type="match status" value="1"/>
</dbReference>
<dbReference type="GO" id="GO:0003700">
    <property type="term" value="F:DNA-binding transcription factor activity"/>
    <property type="evidence" value="ECO:0007669"/>
    <property type="project" value="InterPro"/>
</dbReference>
<keyword evidence="4" id="KW-0804">Transcription</keyword>
<evidence type="ECO:0000256" key="1">
    <source>
        <dbReference type="ARBA" id="ARBA00009437"/>
    </source>
</evidence>
<dbReference type="SUPFAM" id="SSF46785">
    <property type="entry name" value="Winged helix' DNA-binding domain"/>
    <property type="match status" value="1"/>
</dbReference>
<dbReference type="InterPro" id="IPR036388">
    <property type="entry name" value="WH-like_DNA-bd_sf"/>
</dbReference>
<dbReference type="GO" id="GO:0003677">
    <property type="term" value="F:DNA binding"/>
    <property type="evidence" value="ECO:0007669"/>
    <property type="project" value="UniProtKB-KW"/>
</dbReference>
<dbReference type="AlphaFoldDB" id="A0A0F9WBV2"/>
<evidence type="ECO:0000256" key="3">
    <source>
        <dbReference type="ARBA" id="ARBA00023125"/>
    </source>
</evidence>
<comment type="similarity">
    <text evidence="1">Belongs to the LysR transcriptional regulatory family.</text>
</comment>
<dbReference type="InterPro" id="IPR050950">
    <property type="entry name" value="HTH-type_LysR_regulators"/>
</dbReference>
<name>A0A0F9WBV2_9ZZZZ</name>
<gene>
    <name evidence="6" type="ORF">LCGC14_0301340</name>
</gene>
<dbReference type="Pfam" id="PF03466">
    <property type="entry name" value="LysR_substrate"/>
    <property type="match status" value="1"/>
</dbReference>
<organism evidence="6">
    <name type="scientific">marine sediment metagenome</name>
    <dbReference type="NCBI Taxonomy" id="412755"/>
    <lineage>
        <taxon>unclassified sequences</taxon>
        <taxon>metagenomes</taxon>
        <taxon>ecological metagenomes</taxon>
    </lineage>
</organism>
<evidence type="ECO:0000256" key="2">
    <source>
        <dbReference type="ARBA" id="ARBA00023015"/>
    </source>
</evidence>
<dbReference type="FunFam" id="1.10.10.10:FF:000001">
    <property type="entry name" value="LysR family transcriptional regulator"/>
    <property type="match status" value="1"/>
</dbReference>
<dbReference type="Gene3D" id="1.10.10.10">
    <property type="entry name" value="Winged helix-like DNA-binding domain superfamily/Winged helix DNA-binding domain"/>
    <property type="match status" value="1"/>
</dbReference>
<dbReference type="InterPro" id="IPR005119">
    <property type="entry name" value="LysR_subst-bd"/>
</dbReference>
<feature type="domain" description="HTH lysR-type" evidence="5">
    <location>
        <begin position="1"/>
        <end position="58"/>
    </location>
</feature>
<dbReference type="PRINTS" id="PR00039">
    <property type="entry name" value="HTHLYSR"/>
</dbReference>
<evidence type="ECO:0000313" key="6">
    <source>
        <dbReference type="EMBL" id="KKN83261.1"/>
    </source>
</evidence>
<dbReference type="InterPro" id="IPR036390">
    <property type="entry name" value="WH_DNA-bd_sf"/>
</dbReference>
<dbReference type="PROSITE" id="PS50931">
    <property type="entry name" value="HTH_LYSR"/>
    <property type="match status" value="1"/>
</dbReference>
<evidence type="ECO:0000256" key="4">
    <source>
        <dbReference type="ARBA" id="ARBA00023163"/>
    </source>
</evidence>
<comment type="caution">
    <text evidence="6">The sequence shown here is derived from an EMBL/GenBank/DDBJ whole genome shotgun (WGS) entry which is preliminary data.</text>
</comment>
<reference evidence="6" key="1">
    <citation type="journal article" date="2015" name="Nature">
        <title>Complex archaea that bridge the gap between prokaryotes and eukaryotes.</title>
        <authorList>
            <person name="Spang A."/>
            <person name="Saw J.H."/>
            <person name="Jorgensen S.L."/>
            <person name="Zaremba-Niedzwiedzka K."/>
            <person name="Martijn J."/>
            <person name="Lind A.E."/>
            <person name="van Eijk R."/>
            <person name="Schleper C."/>
            <person name="Guy L."/>
            <person name="Ettema T.J."/>
        </authorList>
    </citation>
    <scope>NUCLEOTIDE SEQUENCE</scope>
</reference>